<evidence type="ECO:0000313" key="2">
    <source>
        <dbReference type="Proteomes" id="UP001157502"/>
    </source>
</evidence>
<accession>A0ACC2F6L8</accession>
<reference evidence="1" key="1">
    <citation type="submission" date="2021-05" db="EMBL/GenBank/DDBJ databases">
        <authorList>
            <person name="Pan Q."/>
            <person name="Jouanno E."/>
            <person name="Zahm M."/>
            <person name="Klopp C."/>
            <person name="Cabau C."/>
            <person name="Louis A."/>
            <person name="Berthelot C."/>
            <person name="Parey E."/>
            <person name="Roest Crollius H."/>
            <person name="Montfort J."/>
            <person name="Robinson-Rechavi M."/>
            <person name="Bouchez O."/>
            <person name="Lampietro C."/>
            <person name="Lopez Roques C."/>
            <person name="Donnadieu C."/>
            <person name="Postlethwait J."/>
            <person name="Bobe J."/>
            <person name="Dillon D."/>
            <person name="Chandos A."/>
            <person name="von Hippel F."/>
            <person name="Guiguen Y."/>
        </authorList>
    </citation>
    <scope>NUCLEOTIDE SEQUENCE</scope>
    <source>
        <strain evidence="1">YG-Jan2019</strain>
    </source>
</reference>
<gene>
    <name evidence="1" type="ORF">DPEC_G00334350</name>
</gene>
<keyword evidence="2" id="KW-1185">Reference proteome</keyword>
<dbReference type="Proteomes" id="UP001157502">
    <property type="component" value="Chromosome 33"/>
</dbReference>
<comment type="caution">
    <text evidence="1">The sequence shown here is derived from an EMBL/GenBank/DDBJ whole genome shotgun (WGS) entry which is preliminary data.</text>
</comment>
<sequence>MTKLRAAANWLGGPADVIADFFFKKTTKSSKMMSVITSQPTSYAPSDFQTGLCDVCSDCGTCCYGWWCFPCMTCSIASEMDECCLCGATMAMRSVYRTRYNIKGSLCKDYCTIMVKPNRQRPENLHSH</sequence>
<evidence type="ECO:0000313" key="1">
    <source>
        <dbReference type="EMBL" id="KAJ7987012.1"/>
    </source>
</evidence>
<organism evidence="1 2">
    <name type="scientific">Dallia pectoralis</name>
    <name type="common">Alaska blackfish</name>
    <dbReference type="NCBI Taxonomy" id="75939"/>
    <lineage>
        <taxon>Eukaryota</taxon>
        <taxon>Metazoa</taxon>
        <taxon>Chordata</taxon>
        <taxon>Craniata</taxon>
        <taxon>Vertebrata</taxon>
        <taxon>Euteleostomi</taxon>
        <taxon>Actinopterygii</taxon>
        <taxon>Neopterygii</taxon>
        <taxon>Teleostei</taxon>
        <taxon>Protacanthopterygii</taxon>
        <taxon>Esociformes</taxon>
        <taxon>Umbridae</taxon>
        <taxon>Dallia</taxon>
    </lineage>
</organism>
<protein>
    <submittedName>
        <fullName evidence="1">Uncharacterized protein</fullName>
    </submittedName>
</protein>
<dbReference type="EMBL" id="CM055760">
    <property type="protein sequence ID" value="KAJ7987012.1"/>
    <property type="molecule type" value="Genomic_DNA"/>
</dbReference>
<name>A0ACC2F6L8_DALPE</name>
<proteinExistence type="predicted"/>